<feature type="active site" description="Proton donor" evidence="5">
    <location>
        <position position="237"/>
    </location>
</feature>
<comment type="caution">
    <text evidence="7">The sequence shown here is derived from an EMBL/GenBank/DDBJ whole genome shotgun (WGS) entry which is preliminary data.</text>
</comment>
<dbReference type="SUPFAM" id="SSF56322">
    <property type="entry name" value="ADC synthase"/>
    <property type="match status" value="1"/>
</dbReference>
<comment type="pathway">
    <text evidence="5">Quinol/quinone metabolism; menaquinone biosynthesis.</text>
</comment>
<name>A0ABV7C5Y3_9VIBR</name>
<dbReference type="InterPro" id="IPR044250">
    <property type="entry name" value="MenF-like"/>
</dbReference>
<dbReference type="EMBL" id="JBHRSE010000023">
    <property type="protein sequence ID" value="MFC3022809.1"/>
    <property type="molecule type" value="Genomic_DNA"/>
</dbReference>
<evidence type="ECO:0000256" key="4">
    <source>
        <dbReference type="ARBA" id="ARBA00023235"/>
    </source>
</evidence>
<accession>A0ABV7C5Y3</accession>
<proteinExistence type="inferred from homology"/>
<dbReference type="PANTHER" id="PTHR47253">
    <property type="match status" value="1"/>
</dbReference>
<dbReference type="RefSeq" id="WP_123015820.1">
    <property type="nucleotide sequence ID" value="NZ_AP024911.1"/>
</dbReference>
<evidence type="ECO:0000259" key="6">
    <source>
        <dbReference type="Pfam" id="PF00425"/>
    </source>
</evidence>
<evidence type="ECO:0000256" key="2">
    <source>
        <dbReference type="ARBA" id="ARBA00005297"/>
    </source>
</evidence>
<dbReference type="InterPro" id="IPR015890">
    <property type="entry name" value="Chorismate_C"/>
</dbReference>
<keyword evidence="5" id="KW-0474">Menaquinone biosynthesis</keyword>
<keyword evidence="3 5" id="KW-0460">Magnesium</keyword>
<dbReference type="InterPro" id="IPR034681">
    <property type="entry name" value="MenF"/>
</dbReference>
<dbReference type="Pfam" id="PF00425">
    <property type="entry name" value="Chorismate_bind"/>
    <property type="match status" value="1"/>
</dbReference>
<evidence type="ECO:0000256" key="3">
    <source>
        <dbReference type="ARBA" id="ARBA00022842"/>
    </source>
</evidence>
<evidence type="ECO:0000313" key="8">
    <source>
        <dbReference type="Proteomes" id="UP001595384"/>
    </source>
</evidence>
<dbReference type="NCBIfam" id="TIGR00543">
    <property type="entry name" value="isochor_syn"/>
    <property type="match status" value="1"/>
</dbReference>
<evidence type="ECO:0000313" key="7">
    <source>
        <dbReference type="EMBL" id="MFC3022809.1"/>
    </source>
</evidence>
<dbReference type="InterPro" id="IPR005801">
    <property type="entry name" value="ADC_synthase"/>
</dbReference>
<keyword evidence="8" id="KW-1185">Reference proteome</keyword>
<comment type="catalytic activity">
    <reaction evidence="1 5">
        <text>chorismate = isochorismate</text>
        <dbReference type="Rhea" id="RHEA:18985"/>
        <dbReference type="ChEBI" id="CHEBI:29748"/>
        <dbReference type="ChEBI" id="CHEBI:29780"/>
        <dbReference type="EC" id="5.4.4.2"/>
    </reaction>
</comment>
<feature type="domain" description="Chorismate-utilising enzyme C-terminal" evidence="6">
    <location>
        <begin position="166"/>
        <end position="419"/>
    </location>
</feature>
<dbReference type="EC" id="5.4.4.2" evidence="5"/>
<keyword evidence="4 5" id="KW-0413">Isomerase</keyword>
<evidence type="ECO:0000256" key="1">
    <source>
        <dbReference type="ARBA" id="ARBA00000799"/>
    </source>
</evidence>
<dbReference type="HAMAP" id="MF_01935">
    <property type="entry name" value="MenF"/>
    <property type="match status" value="1"/>
</dbReference>
<dbReference type="InterPro" id="IPR004561">
    <property type="entry name" value="IsoChor_synthase"/>
</dbReference>
<comment type="cofactor">
    <cofactor evidence="5">
        <name>Mg(2+)</name>
        <dbReference type="ChEBI" id="CHEBI:18420"/>
    </cofactor>
</comment>
<dbReference type="Gene3D" id="3.60.120.10">
    <property type="entry name" value="Anthranilate synthase"/>
    <property type="match status" value="1"/>
</dbReference>
<evidence type="ECO:0000256" key="5">
    <source>
        <dbReference type="HAMAP-Rule" id="MF_01935"/>
    </source>
</evidence>
<comment type="function">
    <text evidence="5">Catalyzes the conversion of chorismate to isochorismate.</text>
</comment>
<dbReference type="Proteomes" id="UP001595384">
    <property type="component" value="Unassembled WGS sequence"/>
</dbReference>
<gene>
    <name evidence="5" type="primary">menF</name>
    <name evidence="7" type="ORF">ACFODT_03050</name>
</gene>
<reference evidence="8" key="1">
    <citation type="journal article" date="2019" name="Int. J. Syst. Evol. Microbiol.">
        <title>The Global Catalogue of Microorganisms (GCM) 10K type strain sequencing project: providing services to taxonomists for standard genome sequencing and annotation.</title>
        <authorList>
            <consortium name="The Broad Institute Genomics Platform"/>
            <consortium name="The Broad Institute Genome Sequencing Center for Infectious Disease"/>
            <person name="Wu L."/>
            <person name="Ma J."/>
        </authorList>
    </citation>
    <scope>NUCLEOTIDE SEQUENCE [LARGE SCALE GENOMIC DNA]</scope>
    <source>
        <strain evidence="8">KCTC 62784</strain>
    </source>
</reference>
<feature type="binding site" evidence="5">
    <location>
        <position position="415"/>
    </location>
    <ligand>
        <name>Mg(2+)</name>
        <dbReference type="ChEBI" id="CHEBI:18420"/>
    </ligand>
</feature>
<organism evidence="7 8">
    <name type="scientific">Vibrio zhugei</name>
    <dbReference type="NCBI Taxonomy" id="2479546"/>
    <lineage>
        <taxon>Bacteria</taxon>
        <taxon>Pseudomonadati</taxon>
        <taxon>Pseudomonadota</taxon>
        <taxon>Gammaproteobacteria</taxon>
        <taxon>Vibrionales</taxon>
        <taxon>Vibrionaceae</taxon>
        <taxon>Vibrio</taxon>
    </lineage>
</organism>
<protein>
    <recommendedName>
        <fullName evidence="5">Isochorismate synthase MenF</fullName>
        <ecNumber evidence="5">5.4.4.2</ecNumber>
    </recommendedName>
    <alternativeName>
        <fullName evidence="5">Isochorismate mutase</fullName>
    </alternativeName>
</protein>
<keyword evidence="5" id="KW-0479">Metal-binding</keyword>
<feature type="active site" description="Proton acceptor" evidence="5">
    <location>
        <position position="187"/>
    </location>
</feature>
<sequence>MTYFQQTITQLTERIHHAPSDAVRVELPLTASNSVFTLDWLDAQPVYPKFYWQPRSGDEEVMALGALTTFTSVQSQAVYQGLGDNQRVWGGRSFDGKTSKNPHCLPEYFFLPQIEVIRRGNAWYLAANINDDRDTVLSTLRQFVAVSSPANHKNVSIMTQSHTPNQRQWSQLVGQVLHGIEQHCFKKVVLARETRLGLSEHVSAARLLKESRRYNKDSFHFMLALTPHYAFVGSTPERLYQRQGALVFTEALAGTIGRGATPDLDQQNAEWLLHDKKNVNENQYVVDDIVSRLDPLSDDLAVEPHVGLVKLRQVQHLRRRITATLQEGIDGAELLTAMQPTAAVSGLPRQSAYEFILNNEPFVRGWYAGSMGYVSREHAEFCVAIRSALVLEREVRLFAGAGIVPGSDAAMEWQELDKKMATLKSLVTDMQQEDILV</sequence>
<feature type="binding site" evidence="5">
    <location>
        <position position="281"/>
    </location>
    <ligand>
        <name>Mg(2+)</name>
        <dbReference type="ChEBI" id="CHEBI:18420"/>
    </ligand>
</feature>
<comment type="similarity">
    <text evidence="2 5">Belongs to the isochorismate synthase family.</text>
</comment>
<dbReference type="PANTHER" id="PTHR47253:SF4">
    <property type="entry name" value="ISOCHORISMATE SYNTHASE 2, CHLOROPLASTIC"/>
    <property type="match status" value="1"/>
</dbReference>
<comment type="pathway">
    <text evidence="5">Quinol/quinone metabolism; 1,4-dihydroxy-2-naphthoate biosynthesis; 1,4-dihydroxy-2-naphthoate from chorismate: step 1/7.</text>
</comment>